<dbReference type="AlphaFoldDB" id="A0A916L7L2"/>
<dbReference type="EMBL" id="CSBK01000042">
    <property type="protein sequence ID" value="COW83929.1"/>
    <property type="molecule type" value="Genomic_DNA"/>
</dbReference>
<comment type="caution">
    <text evidence="2">The sequence shown here is derived from an EMBL/GenBank/DDBJ whole genome shotgun (WGS) entry which is preliminary data.</text>
</comment>
<evidence type="ECO:0000256" key="1">
    <source>
        <dbReference type="SAM" id="MobiDB-lite"/>
    </source>
</evidence>
<evidence type="ECO:0000313" key="3">
    <source>
        <dbReference type="Proteomes" id="UP000039021"/>
    </source>
</evidence>
<feature type="compositionally biased region" description="Low complexity" evidence="1">
    <location>
        <begin position="26"/>
        <end position="41"/>
    </location>
</feature>
<feature type="region of interest" description="Disordered" evidence="1">
    <location>
        <begin position="22"/>
        <end position="41"/>
    </location>
</feature>
<accession>A0A916L7L2</accession>
<name>A0A916L7L2_MYCTX</name>
<organism evidence="2 3">
    <name type="scientific">Mycobacterium tuberculosis</name>
    <dbReference type="NCBI Taxonomy" id="1773"/>
    <lineage>
        <taxon>Bacteria</taxon>
        <taxon>Bacillati</taxon>
        <taxon>Actinomycetota</taxon>
        <taxon>Actinomycetes</taxon>
        <taxon>Mycobacteriales</taxon>
        <taxon>Mycobacteriaceae</taxon>
        <taxon>Mycobacterium</taxon>
        <taxon>Mycobacterium tuberculosis complex</taxon>
    </lineage>
</organism>
<dbReference type="Proteomes" id="UP000039021">
    <property type="component" value="Unassembled WGS sequence"/>
</dbReference>
<evidence type="ECO:0000313" key="2">
    <source>
        <dbReference type="EMBL" id="COW83929.1"/>
    </source>
</evidence>
<proteinExistence type="predicted"/>
<reference evidence="3" key="1">
    <citation type="submission" date="2015-03" db="EMBL/GenBank/DDBJ databases">
        <authorList>
            <consortium name="Pathogen Informatics"/>
        </authorList>
    </citation>
    <scope>NUCLEOTIDE SEQUENCE [LARGE SCALE GENOMIC DNA]</scope>
    <source>
        <strain evidence="3">N09902308</strain>
    </source>
</reference>
<gene>
    <name evidence="2" type="ORF">ERS007739_00174</name>
</gene>
<sequence>MIATRVFAPAFQWRSGEYSVMPAHNSGAATSRGSTSGMRNT</sequence>
<protein>
    <submittedName>
        <fullName evidence="2">Uncharacterized protein</fullName>
    </submittedName>
</protein>